<gene>
    <name evidence="2" type="ORF">BKA00_003385</name>
</gene>
<feature type="domain" description="Endonuclease GajA/Old nuclease/RecF-like AAA" evidence="1">
    <location>
        <begin position="1"/>
        <end position="371"/>
    </location>
</feature>
<dbReference type="Pfam" id="PF13175">
    <property type="entry name" value="AAA_15"/>
    <property type="match status" value="1"/>
</dbReference>
<reference evidence="2 3" key="1">
    <citation type="submission" date="2020-08" db="EMBL/GenBank/DDBJ databases">
        <title>Sequencing the genomes of 1000 actinobacteria strains.</title>
        <authorList>
            <person name="Klenk H.-P."/>
        </authorList>
    </citation>
    <scope>NUCLEOTIDE SEQUENCE [LARGE SCALE GENOMIC DNA]</scope>
    <source>
        <strain evidence="2 3">DSM 43675</strain>
    </source>
</reference>
<dbReference type="AlphaFoldDB" id="A0A7X0FZC5"/>
<dbReference type="SUPFAM" id="SSF52540">
    <property type="entry name" value="P-loop containing nucleoside triphosphate hydrolases"/>
    <property type="match status" value="1"/>
</dbReference>
<name>A0A7X0FZC5_9ACTN</name>
<dbReference type="Gene3D" id="3.40.50.300">
    <property type="entry name" value="P-loop containing nucleotide triphosphate hydrolases"/>
    <property type="match status" value="1"/>
</dbReference>
<dbReference type="PANTHER" id="PTHR43581:SF4">
    <property type="entry name" value="ATP_GTP PHOSPHATASE"/>
    <property type="match status" value="1"/>
</dbReference>
<evidence type="ECO:0000313" key="2">
    <source>
        <dbReference type="EMBL" id="MBB6396471.1"/>
    </source>
</evidence>
<sequence length="685" mass="78314">MEIENFRGIDEFKAKDLKDLVVIAGPNGCGKSCVLDAIRLLKSVYGGYQDNEWQMWFGEFGIDISNFEGLSRLFRNKERPVVIEVDFELTENERNYLQNNVENLLWPSIWKRHIGENYDSNTYATLISQRDGLAENIDREVAQIAGEIRREMENEIHIGKLVIKPNSPMTPRPSLIIETIFRTYMPEFLGIIDYHSASRTYEREVVGTVDLNLQSTIQRQKQQTLYNWREKYKNIKAELAASYVLGLIAEKSGSTSTDDLPKTLSEMFRSFFPDKSFSGPVPGGDGRLNFPVHLITGEEHDIDELSSGEKELIHGYLRLRSSSPRNSVLLLDEPELHLNPRMLQGLVEFYHAHLGRALNNQIWLVTHSDALLRQAVGNQAFSVYHMSSPTGHHDNQALEVKTSDRLDEAVVEIVGDLAAYKPRAKVVIVEGGGDVEVDVKIIASLFPRFYSDVNVVPGGPKKRVRDLYEALENVANRAGLTERFFAITDKDMDVADVPLRRNVFTWDRYHIENYLLEPRYIKLVLDVTLDRKFFSNEREVLTALRDSASKLIDGLVVRQLREEINNSLVRAININAAPDSRRPSEDLAPSIKGSIDRLAKLGTEYRDIAKLREREESFRVKWTEALKTDAWIREFPGRDVLKRFVDLHVTGANYPVFRNLIIEKMVLDKHEPEGMRSALSQVHAF</sequence>
<organism evidence="2 3">
    <name type="scientific">Actinomadura coerulea</name>
    <dbReference type="NCBI Taxonomy" id="46159"/>
    <lineage>
        <taxon>Bacteria</taxon>
        <taxon>Bacillati</taxon>
        <taxon>Actinomycetota</taxon>
        <taxon>Actinomycetes</taxon>
        <taxon>Streptosporangiales</taxon>
        <taxon>Thermomonosporaceae</taxon>
        <taxon>Actinomadura</taxon>
    </lineage>
</organism>
<evidence type="ECO:0000313" key="3">
    <source>
        <dbReference type="Proteomes" id="UP000546324"/>
    </source>
</evidence>
<evidence type="ECO:0000259" key="1">
    <source>
        <dbReference type="Pfam" id="PF13175"/>
    </source>
</evidence>
<dbReference type="Proteomes" id="UP000546324">
    <property type="component" value="Unassembled WGS sequence"/>
</dbReference>
<keyword evidence="3" id="KW-1185">Reference proteome</keyword>
<comment type="caution">
    <text evidence="2">The sequence shown here is derived from an EMBL/GenBank/DDBJ whole genome shotgun (WGS) entry which is preliminary data.</text>
</comment>
<proteinExistence type="predicted"/>
<dbReference type="InterPro" id="IPR051396">
    <property type="entry name" value="Bact_Antivir_Def_Nuclease"/>
</dbReference>
<accession>A0A7X0FZC5</accession>
<dbReference type="PANTHER" id="PTHR43581">
    <property type="entry name" value="ATP/GTP PHOSPHATASE"/>
    <property type="match status" value="1"/>
</dbReference>
<dbReference type="InterPro" id="IPR041685">
    <property type="entry name" value="AAA_GajA/Old/RecF-like"/>
</dbReference>
<protein>
    <submittedName>
        <fullName evidence="2">ABC-type branched-subunit amino acid transport system ATPase component</fullName>
    </submittedName>
</protein>
<dbReference type="InterPro" id="IPR027417">
    <property type="entry name" value="P-loop_NTPase"/>
</dbReference>
<dbReference type="EMBL" id="JACHMQ010000001">
    <property type="protein sequence ID" value="MBB6396471.1"/>
    <property type="molecule type" value="Genomic_DNA"/>
</dbReference>